<dbReference type="PROSITE" id="PS00028">
    <property type="entry name" value="ZINC_FINGER_C2H2_1"/>
    <property type="match status" value="1"/>
</dbReference>
<evidence type="ECO:0000313" key="4">
    <source>
        <dbReference type="EMBL" id="KAG8034872.1"/>
    </source>
</evidence>
<dbReference type="AlphaFoldDB" id="A0A8J5QTC2"/>
<accession>A0A8J5QTC2</accession>
<dbReference type="InterPro" id="IPR013087">
    <property type="entry name" value="Znf_C2H2_type"/>
</dbReference>
<keyword evidence="1" id="KW-0863">Zinc-finger</keyword>
<keyword evidence="1" id="KW-0862">Zinc</keyword>
<dbReference type="SMART" id="SM00355">
    <property type="entry name" value="ZnF_C2H2"/>
    <property type="match status" value="2"/>
</dbReference>
<dbReference type="PROSITE" id="PS50157">
    <property type="entry name" value="ZINC_FINGER_C2H2_2"/>
    <property type="match status" value="1"/>
</dbReference>
<dbReference type="GO" id="GO:0008270">
    <property type="term" value="F:zinc ion binding"/>
    <property type="evidence" value="ECO:0007669"/>
    <property type="project" value="UniProtKB-KW"/>
</dbReference>
<evidence type="ECO:0000256" key="1">
    <source>
        <dbReference type="PROSITE-ProRule" id="PRU00042"/>
    </source>
</evidence>
<evidence type="ECO:0000313" key="5">
    <source>
        <dbReference type="Proteomes" id="UP000729913"/>
    </source>
</evidence>
<name>A0A8J5QTC2_9HYME</name>
<evidence type="ECO:0000259" key="3">
    <source>
        <dbReference type="PROSITE" id="PS50157"/>
    </source>
</evidence>
<reference evidence="4" key="1">
    <citation type="submission" date="2020-03" db="EMBL/GenBank/DDBJ databases">
        <authorList>
            <person name="Chebbi M.A."/>
            <person name="Drezen J.M."/>
        </authorList>
    </citation>
    <scope>NUCLEOTIDE SEQUENCE</scope>
    <source>
        <tissue evidence="4">Whole body</tissue>
    </source>
</reference>
<evidence type="ECO:0000256" key="2">
    <source>
        <dbReference type="SAM" id="MobiDB-lite"/>
    </source>
</evidence>
<reference evidence="4" key="2">
    <citation type="submission" date="2021-04" db="EMBL/GenBank/DDBJ databases">
        <title>Genome-wide patterns of bracovirus chromosomal integration into multiple host tissues during parasitism.</title>
        <authorList>
            <person name="Chebbi M.A.C."/>
        </authorList>
    </citation>
    <scope>NUCLEOTIDE SEQUENCE</scope>
    <source>
        <tissue evidence="4">Whole body</tissue>
    </source>
</reference>
<feature type="region of interest" description="Disordered" evidence="2">
    <location>
        <begin position="105"/>
        <end position="127"/>
    </location>
</feature>
<organism evidence="4 5">
    <name type="scientific">Cotesia typhae</name>
    <dbReference type="NCBI Taxonomy" id="2053667"/>
    <lineage>
        <taxon>Eukaryota</taxon>
        <taxon>Metazoa</taxon>
        <taxon>Ecdysozoa</taxon>
        <taxon>Arthropoda</taxon>
        <taxon>Hexapoda</taxon>
        <taxon>Insecta</taxon>
        <taxon>Pterygota</taxon>
        <taxon>Neoptera</taxon>
        <taxon>Endopterygota</taxon>
        <taxon>Hymenoptera</taxon>
        <taxon>Apocrita</taxon>
        <taxon>Ichneumonoidea</taxon>
        <taxon>Braconidae</taxon>
        <taxon>Microgastrinae</taxon>
        <taxon>Cotesia</taxon>
    </lineage>
</organism>
<protein>
    <recommendedName>
        <fullName evidence="3">C2H2-type domain-containing protein</fullName>
    </recommendedName>
</protein>
<dbReference type="OrthoDB" id="3437960at2759"/>
<sequence>MSRYPGAFLSKYRRFSLPVVSSVQRSSKTLKFACPNRDCNRVFKEQRYLRKHMNYHCGKPPRYKCPFCEYRSIWKYGVKSHMEHNHSGQNARIIEMYKLSSKRASYPSASELHKKIPRNTQSDHRHQ</sequence>
<comment type="caution">
    <text evidence="4">The sequence shown here is derived from an EMBL/GenBank/DDBJ whole genome shotgun (WGS) entry which is preliminary data.</text>
</comment>
<keyword evidence="5" id="KW-1185">Reference proteome</keyword>
<gene>
    <name evidence="4" type="ORF">G9C98_007948</name>
</gene>
<dbReference type="EMBL" id="JAAOIC020000067">
    <property type="protein sequence ID" value="KAG8034872.1"/>
    <property type="molecule type" value="Genomic_DNA"/>
</dbReference>
<dbReference type="Proteomes" id="UP000729913">
    <property type="component" value="Unassembled WGS sequence"/>
</dbReference>
<feature type="domain" description="C2H2-type" evidence="3">
    <location>
        <begin position="32"/>
        <end position="61"/>
    </location>
</feature>
<proteinExistence type="predicted"/>
<keyword evidence="1" id="KW-0479">Metal-binding</keyword>